<dbReference type="GO" id="GO:0005524">
    <property type="term" value="F:ATP binding"/>
    <property type="evidence" value="ECO:0007669"/>
    <property type="project" value="UniProtKB-KW"/>
</dbReference>
<dbReference type="RefSeq" id="WP_109673136.1">
    <property type="nucleotide sequence ID" value="NZ_QGDT01000002.1"/>
</dbReference>
<dbReference type="AlphaFoldDB" id="A0A316AR09"/>
<feature type="domain" description="DAGKc" evidence="5">
    <location>
        <begin position="2"/>
        <end position="132"/>
    </location>
</feature>
<dbReference type="Gene3D" id="2.60.200.40">
    <property type="match status" value="1"/>
</dbReference>
<dbReference type="Proteomes" id="UP000245880">
    <property type="component" value="Unassembled WGS sequence"/>
</dbReference>
<dbReference type="InterPro" id="IPR001206">
    <property type="entry name" value="Diacylglycerol_kinase_cat_dom"/>
</dbReference>
<evidence type="ECO:0000313" key="6">
    <source>
        <dbReference type="EMBL" id="PWJ59230.1"/>
    </source>
</evidence>
<sequence>MHPERKILLVVNPVSGGTAKDEIFNIAIARSKIEPFELLIYQTTGVEDLEAIGHLVSTQQPERVIVAGGDGTIGMVARTLAQTEAIMGIIPAGSANGLSVDFALPTSFEEAFDIALGSHVIAMDAVDINGDICLHLGDIGLNALLVKNYEMNDSRGKIGYAKEMLKTLSEHNNFRVQIDYPEGRLETEALIVIIANGAKYGTGVNINPKGSISDGFFELVIARRLNFIESAKILTGSTDFDPDILQIVSTKSAHLVCPDHGVHFQIDGEYKGEVKELRIEIIEKYVHVAVPAPHP</sequence>
<gene>
    <name evidence="6" type="ORF">CLV98_10262</name>
</gene>
<dbReference type="InterPro" id="IPR045540">
    <property type="entry name" value="YegS/DAGK_C"/>
</dbReference>
<dbReference type="PROSITE" id="PS50146">
    <property type="entry name" value="DAGK"/>
    <property type="match status" value="1"/>
</dbReference>
<dbReference type="PANTHER" id="PTHR12358:SF54">
    <property type="entry name" value="SPHINGOSINE KINASE RELATED PROTEIN"/>
    <property type="match status" value="1"/>
</dbReference>
<proteinExistence type="predicted"/>
<keyword evidence="7" id="KW-1185">Reference proteome</keyword>
<dbReference type="OrthoDB" id="9786026at2"/>
<dbReference type="GO" id="GO:0016301">
    <property type="term" value="F:kinase activity"/>
    <property type="evidence" value="ECO:0007669"/>
    <property type="project" value="UniProtKB-KW"/>
</dbReference>
<dbReference type="SUPFAM" id="SSF111331">
    <property type="entry name" value="NAD kinase/diacylglycerol kinase-like"/>
    <property type="match status" value="1"/>
</dbReference>
<keyword evidence="4" id="KW-0067">ATP-binding</keyword>
<keyword evidence="3 6" id="KW-0418">Kinase</keyword>
<evidence type="ECO:0000256" key="4">
    <source>
        <dbReference type="ARBA" id="ARBA00022840"/>
    </source>
</evidence>
<organism evidence="6 7">
    <name type="scientific">Dyadobacter jejuensis</name>
    <dbReference type="NCBI Taxonomy" id="1082580"/>
    <lineage>
        <taxon>Bacteria</taxon>
        <taxon>Pseudomonadati</taxon>
        <taxon>Bacteroidota</taxon>
        <taxon>Cytophagia</taxon>
        <taxon>Cytophagales</taxon>
        <taxon>Spirosomataceae</taxon>
        <taxon>Dyadobacter</taxon>
    </lineage>
</organism>
<dbReference type="InterPro" id="IPR016064">
    <property type="entry name" value="NAD/diacylglycerol_kinase_sf"/>
</dbReference>
<dbReference type="SMART" id="SM00046">
    <property type="entry name" value="DAGKc"/>
    <property type="match status" value="1"/>
</dbReference>
<keyword evidence="2" id="KW-0547">Nucleotide-binding</keyword>
<evidence type="ECO:0000259" key="5">
    <source>
        <dbReference type="PROSITE" id="PS50146"/>
    </source>
</evidence>
<dbReference type="Gene3D" id="3.40.50.10330">
    <property type="entry name" value="Probable inorganic polyphosphate/atp-NAD kinase, domain 1"/>
    <property type="match status" value="1"/>
</dbReference>
<dbReference type="Pfam" id="PF19279">
    <property type="entry name" value="YegS_C"/>
    <property type="match status" value="1"/>
</dbReference>
<evidence type="ECO:0000256" key="3">
    <source>
        <dbReference type="ARBA" id="ARBA00022777"/>
    </source>
</evidence>
<dbReference type="InterPro" id="IPR017438">
    <property type="entry name" value="ATP-NAD_kinase_N"/>
</dbReference>
<dbReference type="PANTHER" id="PTHR12358">
    <property type="entry name" value="SPHINGOSINE KINASE"/>
    <property type="match status" value="1"/>
</dbReference>
<comment type="caution">
    <text evidence="6">The sequence shown here is derived from an EMBL/GenBank/DDBJ whole genome shotgun (WGS) entry which is preliminary data.</text>
</comment>
<dbReference type="Pfam" id="PF00781">
    <property type="entry name" value="DAGK_cat"/>
    <property type="match status" value="1"/>
</dbReference>
<evidence type="ECO:0000256" key="1">
    <source>
        <dbReference type="ARBA" id="ARBA00022679"/>
    </source>
</evidence>
<accession>A0A316AR09</accession>
<name>A0A316AR09_9BACT</name>
<evidence type="ECO:0000256" key="2">
    <source>
        <dbReference type="ARBA" id="ARBA00022741"/>
    </source>
</evidence>
<protein>
    <submittedName>
        <fullName evidence="6">YegS/Rv2252/BmrU family lipid kinase</fullName>
    </submittedName>
</protein>
<dbReference type="EMBL" id="QGDT01000002">
    <property type="protein sequence ID" value="PWJ59230.1"/>
    <property type="molecule type" value="Genomic_DNA"/>
</dbReference>
<reference evidence="6 7" key="1">
    <citation type="submission" date="2018-03" db="EMBL/GenBank/DDBJ databases">
        <title>Genomic Encyclopedia of Archaeal and Bacterial Type Strains, Phase II (KMG-II): from individual species to whole genera.</title>
        <authorList>
            <person name="Goeker M."/>
        </authorList>
    </citation>
    <scope>NUCLEOTIDE SEQUENCE [LARGE SCALE GENOMIC DNA]</scope>
    <source>
        <strain evidence="6 7">DSM 100346</strain>
    </source>
</reference>
<keyword evidence="1" id="KW-0808">Transferase</keyword>
<evidence type="ECO:0000313" key="7">
    <source>
        <dbReference type="Proteomes" id="UP000245880"/>
    </source>
</evidence>
<dbReference type="InterPro" id="IPR050187">
    <property type="entry name" value="Lipid_Phosphate_FormReg"/>
</dbReference>